<gene>
    <name evidence="2" type="ORF">LOOC260_107960</name>
</gene>
<keyword evidence="1" id="KW-0812">Transmembrane</keyword>
<name>A0A0A1GXZ5_9LACO</name>
<keyword evidence="1" id="KW-1133">Transmembrane helix</keyword>
<dbReference type="EMBL" id="AP014680">
    <property type="protein sequence ID" value="BAP85336.1"/>
    <property type="molecule type" value="Genomic_DNA"/>
</dbReference>
<feature type="transmembrane region" description="Helical" evidence="1">
    <location>
        <begin position="45"/>
        <end position="71"/>
    </location>
</feature>
<feature type="transmembrane region" description="Helical" evidence="1">
    <location>
        <begin position="7"/>
        <end position="33"/>
    </location>
</feature>
<dbReference type="RefSeq" id="WP_041093164.1">
    <property type="nucleotide sequence ID" value="NZ_AP014680.1"/>
</dbReference>
<dbReference type="KEGG" id="lho:LOOC260_107960"/>
<dbReference type="Proteomes" id="UP000031620">
    <property type="component" value="Chromosome"/>
</dbReference>
<organism evidence="2 3">
    <name type="scientific">Paucilactobacillus hokkaidonensis JCM 18461</name>
    <dbReference type="NCBI Taxonomy" id="1291742"/>
    <lineage>
        <taxon>Bacteria</taxon>
        <taxon>Bacillati</taxon>
        <taxon>Bacillota</taxon>
        <taxon>Bacilli</taxon>
        <taxon>Lactobacillales</taxon>
        <taxon>Lactobacillaceae</taxon>
        <taxon>Paucilactobacillus</taxon>
    </lineage>
</organism>
<keyword evidence="1" id="KW-0472">Membrane</keyword>
<dbReference type="NCBIfam" id="NF033218">
    <property type="entry name" value="anchor_AmaP"/>
    <property type="match status" value="1"/>
</dbReference>
<evidence type="ECO:0008006" key="4">
    <source>
        <dbReference type="Google" id="ProtNLM"/>
    </source>
</evidence>
<accession>A0A0A1GXZ5</accession>
<evidence type="ECO:0000313" key="3">
    <source>
        <dbReference type="Proteomes" id="UP000031620"/>
    </source>
</evidence>
<protein>
    <recommendedName>
        <fullName evidence="4">Alkaline shock response membrane anchor protein AmaP</fullName>
    </recommendedName>
</protein>
<dbReference type="AlphaFoldDB" id="A0A0A1GXZ5"/>
<sequence>MSGFKKFIWGLFGLVLIVQALLYLALIYGWGVILTSIQAMMVDEAGYYFMTGLLVVTLVGGIVLLVIALFAPSLNRQLWLHQPKGRLRISKSTVTGMVQQSLAHHFDLADVTVNPRLVARQKQILLRVDAVTFNTEDLSGQANLIRQQIIEDVQNYLGVSVKKVNLRLKRAADGQKVSVI</sequence>
<evidence type="ECO:0000313" key="2">
    <source>
        <dbReference type="EMBL" id="BAP85336.1"/>
    </source>
</evidence>
<reference evidence="2 3" key="1">
    <citation type="submission" date="2014-11" db="EMBL/GenBank/DDBJ databases">
        <title>Complete genome sequence and analysis of Lactobacillus hokkaidonensis LOOC260T.</title>
        <authorList>
            <person name="Tanizawa Y."/>
            <person name="Tohno M."/>
            <person name="Kaminuma E."/>
            <person name="Nakamura Y."/>
            <person name="Arita M."/>
        </authorList>
    </citation>
    <scope>NUCLEOTIDE SEQUENCE [LARGE SCALE GENOMIC DNA]</scope>
    <source>
        <strain evidence="2 3">LOOC260</strain>
    </source>
</reference>
<dbReference type="STRING" id="1291742.LOOC260_107960"/>
<dbReference type="HOGENOM" id="CLU_1486964_0_0_9"/>
<evidence type="ECO:0000256" key="1">
    <source>
        <dbReference type="SAM" id="Phobius"/>
    </source>
</evidence>
<proteinExistence type="predicted"/>